<evidence type="ECO:0000256" key="3">
    <source>
        <dbReference type="ARBA" id="ARBA00022691"/>
    </source>
</evidence>
<keyword evidence="1 5" id="KW-0489">Methyltransferase</keyword>
<keyword evidence="2 5" id="KW-0808">Transferase</keyword>
<protein>
    <submittedName>
        <fullName evidence="7">RsmB/NOP family class I SAM-dependent RNA methyltransferase</fullName>
    </submittedName>
</protein>
<dbReference type="EMBL" id="QYBC01000006">
    <property type="protein sequence ID" value="RYB05660.1"/>
    <property type="molecule type" value="Genomic_DNA"/>
</dbReference>
<sequence>MNPGARLSAAIEILDVIEMQRRPAAEALKDWGTSHRYAGSKDRAAIGSLVYDSLRVKSSAAWLMGSDSARAVLLGALRSLRGQDLDAVAALCTGEGYAPAPLDDAERERYAAGTLDGAPDHVRGDYPEWLAEAFGAAFGPDAVAEGQALARRAPVDLRVNTLKVDRDKALRSLAHLHPEPAAYAPTGLRIAVGEDGRAPALAAEPAYVKGFVEVQDEGSQIAALLSGATPGQQVLDLCAGSGGKTLALAALMENKGQIFATDLDGRRLMPIYDRLARAGVRNVQVRAPKGRQTALDDIQGRFDLVFVDAPCTGTGTWRRNPDAKWRLRPGALEERIKAQDEILATALACVKPGGRLVYATCSVLREENEDRLRRLIEAHPGLLPVDAAHMAREAGLPDLAAHASPHGPGLRLSPLRCGTDGFGIAMLRVQ</sequence>
<accession>A0A4Q2RGJ3</accession>
<dbReference type="GO" id="GO:0001510">
    <property type="term" value="P:RNA methylation"/>
    <property type="evidence" value="ECO:0007669"/>
    <property type="project" value="InterPro"/>
</dbReference>
<proteinExistence type="inferred from homology"/>
<dbReference type="PRINTS" id="PR02008">
    <property type="entry name" value="RCMTFAMILY"/>
</dbReference>
<reference evidence="7 8" key="1">
    <citation type="submission" date="2018-09" db="EMBL/GenBank/DDBJ databases">
        <authorList>
            <person name="Grouzdev D.S."/>
            <person name="Krutkina M.S."/>
        </authorList>
    </citation>
    <scope>NUCLEOTIDE SEQUENCE [LARGE SCALE GENOMIC DNA]</scope>
    <source>
        <strain evidence="7 8">RmlP001</strain>
    </source>
</reference>
<dbReference type="Pfam" id="PF01189">
    <property type="entry name" value="Methyltr_RsmB-F"/>
    <property type="match status" value="1"/>
</dbReference>
<dbReference type="CDD" id="cd02440">
    <property type="entry name" value="AdoMet_MTases"/>
    <property type="match status" value="1"/>
</dbReference>
<dbReference type="PROSITE" id="PS51686">
    <property type="entry name" value="SAM_MT_RSMB_NOP"/>
    <property type="match status" value="1"/>
</dbReference>
<dbReference type="OrthoDB" id="9810297at2"/>
<dbReference type="Gene3D" id="3.40.50.150">
    <property type="entry name" value="Vaccinia Virus protein VP39"/>
    <property type="match status" value="1"/>
</dbReference>
<keyword evidence="4 5" id="KW-0694">RNA-binding</keyword>
<dbReference type="PANTHER" id="PTHR22807:SF53">
    <property type="entry name" value="RIBOSOMAL RNA SMALL SUBUNIT METHYLTRANSFERASE B-RELATED"/>
    <property type="match status" value="1"/>
</dbReference>
<dbReference type="GO" id="GO:0008173">
    <property type="term" value="F:RNA methyltransferase activity"/>
    <property type="evidence" value="ECO:0007669"/>
    <property type="project" value="InterPro"/>
</dbReference>
<feature type="binding site" evidence="5">
    <location>
        <position position="308"/>
    </location>
    <ligand>
        <name>S-adenosyl-L-methionine</name>
        <dbReference type="ChEBI" id="CHEBI:59789"/>
    </ligand>
</feature>
<evidence type="ECO:0000313" key="7">
    <source>
        <dbReference type="EMBL" id="RYB05660.1"/>
    </source>
</evidence>
<feature type="binding site" evidence="5">
    <location>
        <position position="262"/>
    </location>
    <ligand>
        <name>S-adenosyl-L-methionine</name>
        <dbReference type="ChEBI" id="CHEBI:59789"/>
    </ligand>
</feature>
<dbReference type="InterPro" id="IPR049560">
    <property type="entry name" value="MeTrfase_RsmB-F_NOP2_cat"/>
</dbReference>
<dbReference type="AlphaFoldDB" id="A0A4Q2RGJ3"/>
<comment type="similarity">
    <text evidence="5">Belongs to the class I-like SAM-binding methyltransferase superfamily. RsmB/NOP family.</text>
</comment>
<dbReference type="InterPro" id="IPR029063">
    <property type="entry name" value="SAM-dependent_MTases_sf"/>
</dbReference>
<dbReference type="SUPFAM" id="SSF53335">
    <property type="entry name" value="S-adenosyl-L-methionine-dependent methyltransferases"/>
    <property type="match status" value="1"/>
</dbReference>
<dbReference type="Proteomes" id="UP000289411">
    <property type="component" value="Unassembled WGS sequence"/>
</dbReference>
<dbReference type="GO" id="GO:0003723">
    <property type="term" value="F:RNA binding"/>
    <property type="evidence" value="ECO:0007669"/>
    <property type="project" value="UniProtKB-UniRule"/>
</dbReference>
<comment type="caution">
    <text evidence="7">The sequence shown here is derived from an EMBL/GenBank/DDBJ whole genome shotgun (WGS) entry which is preliminary data.</text>
</comment>
<comment type="caution">
    <text evidence="5">Lacks conserved residue(s) required for the propagation of feature annotation.</text>
</comment>
<gene>
    <name evidence="7" type="ORF">D3272_08680</name>
</gene>
<feature type="domain" description="SAM-dependent MTase RsmB/NOP-type" evidence="6">
    <location>
        <begin position="145"/>
        <end position="430"/>
    </location>
</feature>
<feature type="active site" description="Nucleophile" evidence="5">
    <location>
        <position position="361"/>
    </location>
</feature>
<keyword evidence="8" id="KW-1185">Reference proteome</keyword>
<evidence type="ECO:0000256" key="5">
    <source>
        <dbReference type="PROSITE-ProRule" id="PRU01023"/>
    </source>
</evidence>
<dbReference type="Pfam" id="PF22458">
    <property type="entry name" value="RsmF-B_ferredox"/>
    <property type="match status" value="1"/>
</dbReference>
<dbReference type="RefSeq" id="WP_129218766.1">
    <property type="nucleotide sequence ID" value="NZ_QYBC01000006.1"/>
</dbReference>
<evidence type="ECO:0000259" key="6">
    <source>
        <dbReference type="PROSITE" id="PS51686"/>
    </source>
</evidence>
<organism evidence="7 8">
    <name type="scientific">Lichenibacterium ramalinae</name>
    <dbReference type="NCBI Taxonomy" id="2316527"/>
    <lineage>
        <taxon>Bacteria</taxon>
        <taxon>Pseudomonadati</taxon>
        <taxon>Pseudomonadota</taxon>
        <taxon>Alphaproteobacteria</taxon>
        <taxon>Hyphomicrobiales</taxon>
        <taxon>Lichenihabitantaceae</taxon>
        <taxon>Lichenibacterium</taxon>
    </lineage>
</organism>
<evidence type="ECO:0000313" key="8">
    <source>
        <dbReference type="Proteomes" id="UP000289411"/>
    </source>
</evidence>
<dbReference type="InterPro" id="IPR023267">
    <property type="entry name" value="RCMT"/>
</dbReference>
<dbReference type="PANTHER" id="PTHR22807">
    <property type="entry name" value="NOP2 YEAST -RELATED NOL1/NOP2/FMU SUN DOMAIN-CONTAINING"/>
    <property type="match status" value="1"/>
</dbReference>
<evidence type="ECO:0000256" key="4">
    <source>
        <dbReference type="ARBA" id="ARBA00022884"/>
    </source>
</evidence>
<evidence type="ECO:0000256" key="2">
    <source>
        <dbReference type="ARBA" id="ARBA00022679"/>
    </source>
</evidence>
<dbReference type="InterPro" id="IPR001678">
    <property type="entry name" value="MeTrfase_RsmB-F_NOP2_dom"/>
</dbReference>
<evidence type="ECO:0000256" key="1">
    <source>
        <dbReference type="ARBA" id="ARBA00022603"/>
    </source>
</evidence>
<dbReference type="InterPro" id="IPR054728">
    <property type="entry name" value="RsmB-like_ferredoxin"/>
</dbReference>
<keyword evidence="3 5" id="KW-0949">S-adenosyl-L-methionine</keyword>
<reference evidence="7 8" key="2">
    <citation type="submission" date="2019-02" db="EMBL/GenBank/DDBJ databases">
        <title>'Lichenibacterium ramalinii' gen. nov. sp. nov., 'Lichenibacterium minor' gen. nov. sp. nov.</title>
        <authorList>
            <person name="Pankratov T."/>
        </authorList>
    </citation>
    <scope>NUCLEOTIDE SEQUENCE [LARGE SCALE GENOMIC DNA]</scope>
    <source>
        <strain evidence="7 8">RmlP001</strain>
    </source>
</reference>
<name>A0A4Q2RGJ3_9HYPH</name>